<accession>A0ABP4DP15</accession>
<dbReference type="Proteomes" id="UP001501072">
    <property type="component" value="Unassembled WGS sequence"/>
</dbReference>
<organism evidence="3 4">
    <name type="scientific">Streptomyces thermogriseus</name>
    <dbReference type="NCBI Taxonomy" id="75292"/>
    <lineage>
        <taxon>Bacteria</taxon>
        <taxon>Bacillati</taxon>
        <taxon>Actinomycetota</taxon>
        <taxon>Actinomycetes</taxon>
        <taxon>Kitasatosporales</taxon>
        <taxon>Streptomycetaceae</taxon>
        <taxon>Streptomyces</taxon>
    </lineage>
</organism>
<gene>
    <name evidence="3" type="ORF">GCM10009564_48990</name>
</gene>
<feature type="transmembrane region" description="Helical" evidence="1">
    <location>
        <begin position="305"/>
        <end position="324"/>
    </location>
</feature>
<feature type="domain" description="Low molecular weight protein antigen 6 PH" evidence="2">
    <location>
        <begin position="70"/>
        <end position="142"/>
    </location>
</feature>
<protein>
    <submittedName>
        <fullName evidence="3">PH domain-containing protein</fullName>
    </submittedName>
</protein>
<sequence length="524" mass="56131">MSGAEDVICRLPGKRLPWFLVGLGAVGAGVAVARLARPGSPLDVWPVVGLALVPVGLMALHWVTVCVRGDAYGLHCRTLLRRRSVPWSDVADLRVHRYETRRGTLRYVSVLLRDGRRRRLPLPRSGSSSDADFDAKLDALRALLHRHGAPESDHLPVITRDSAGHGSRVRPLALCVLLLVGAGAFAWSVPGVAAEERAWRSAVPCAAEASAAKRGEDGRELGGDCLSTLPAVIERTDAGRAPREKSWLYFAGGRPLERVDVSREAALEFRPGDRVEVTVWRGDVWKVAGERHVWRASPASAGGQAVAAAVLALSAGYPTALTLLRLRGRRLPDDEVLPSALPFVGVLVVTALWLLPLCGLYPTSLFTSSTAVVWGAVGSSVTVVLTVLAWRATRIRTPEGAGTPEDAGAPGTKEGEVFLAARFLEHTDYNPHGFGTHIVLGDGEPAVVPHSGPGRFAARRIPVERLTLTKVRRVRGGDDIVPNDWHVAELDDGGRPVRLAAAPDDLIRIIRGLGLAAPVESSRT</sequence>
<dbReference type="InterPro" id="IPR019692">
    <property type="entry name" value="CFP-6_PH"/>
</dbReference>
<evidence type="ECO:0000259" key="2">
    <source>
        <dbReference type="Pfam" id="PF10756"/>
    </source>
</evidence>
<dbReference type="Pfam" id="PF10756">
    <property type="entry name" value="bPH_6"/>
    <property type="match status" value="1"/>
</dbReference>
<feature type="transmembrane region" description="Helical" evidence="1">
    <location>
        <begin position="16"/>
        <end position="36"/>
    </location>
</feature>
<evidence type="ECO:0000313" key="4">
    <source>
        <dbReference type="Proteomes" id="UP001501072"/>
    </source>
</evidence>
<keyword evidence="1" id="KW-1133">Transmembrane helix</keyword>
<dbReference type="RefSeq" id="WP_346074137.1">
    <property type="nucleotide sequence ID" value="NZ_BAAAHU010000068.1"/>
</dbReference>
<evidence type="ECO:0000313" key="3">
    <source>
        <dbReference type="EMBL" id="GAA1015714.1"/>
    </source>
</evidence>
<feature type="transmembrane region" description="Helical" evidence="1">
    <location>
        <begin position="371"/>
        <end position="390"/>
    </location>
</feature>
<reference evidence="4" key="1">
    <citation type="journal article" date="2019" name="Int. J. Syst. Evol. Microbiol.">
        <title>The Global Catalogue of Microorganisms (GCM) 10K type strain sequencing project: providing services to taxonomists for standard genome sequencing and annotation.</title>
        <authorList>
            <consortium name="The Broad Institute Genomics Platform"/>
            <consortium name="The Broad Institute Genome Sequencing Center for Infectious Disease"/>
            <person name="Wu L."/>
            <person name="Ma J."/>
        </authorList>
    </citation>
    <scope>NUCLEOTIDE SEQUENCE [LARGE SCALE GENOMIC DNA]</scope>
    <source>
        <strain evidence="4">JCM 11269</strain>
    </source>
</reference>
<feature type="transmembrane region" description="Helical" evidence="1">
    <location>
        <begin position="336"/>
        <end position="355"/>
    </location>
</feature>
<keyword evidence="1" id="KW-0812">Transmembrane</keyword>
<name>A0ABP4DP15_9ACTN</name>
<proteinExistence type="predicted"/>
<feature type="transmembrane region" description="Helical" evidence="1">
    <location>
        <begin position="48"/>
        <end position="67"/>
    </location>
</feature>
<keyword evidence="4" id="KW-1185">Reference proteome</keyword>
<evidence type="ECO:0000256" key="1">
    <source>
        <dbReference type="SAM" id="Phobius"/>
    </source>
</evidence>
<dbReference type="EMBL" id="BAAAHU010000068">
    <property type="protein sequence ID" value="GAA1015714.1"/>
    <property type="molecule type" value="Genomic_DNA"/>
</dbReference>
<comment type="caution">
    <text evidence="3">The sequence shown here is derived from an EMBL/GenBank/DDBJ whole genome shotgun (WGS) entry which is preliminary data.</text>
</comment>
<keyword evidence="1" id="KW-0472">Membrane</keyword>
<feature type="transmembrane region" description="Helical" evidence="1">
    <location>
        <begin position="169"/>
        <end position="189"/>
    </location>
</feature>